<evidence type="ECO:0008006" key="9">
    <source>
        <dbReference type="Google" id="ProtNLM"/>
    </source>
</evidence>
<dbReference type="InterPro" id="IPR008979">
    <property type="entry name" value="Galactose-bd-like_sf"/>
</dbReference>
<dbReference type="PANTHER" id="PTHR42732:SF1">
    <property type="entry name" value="BETA-MANNOSIDASE"/>
    <property type="match status" value="1"/>
</dbReference>
<protein>
    <recommendedName>
        <fullName evidence="9">Glycoside hydrolase family 2</fullName>
    </recommendedName>
</protein>
<dbReference type="InterPro" id="IPR006102">
    <property type="entry name" value="Ig-like_GH2"/>
</dbReference>
<dbReference type="RefSeq" id="WP_144076035.1">
    <property type="nucleotide sequence ID" value="NZ_CP076129.1"/>
</dbReference>
<name>A0ABX8H1T1_9BACT</name>
<evidence type="ECO:0000259" key="5">
    <source>
        <dbReference type="Pfam" id="PF02836"/>
    </source>
</evidence>
<accession>A0ABX8H1T1</accession>
<feature type="domain" description="Glycoside hydrolase family 2 catalytic" evidence="5">
    <location>
        <begin position="300"/>
        <end position="462"/>
    </location>
</feature>
<dbReference type="InterPro" id="IPR006104">
    <property type="entry name" value="Glyco_hydro_2_N"/>
</dbReference>
<organism evidence="7 8">
    <name type="scientific">Flammeovirga kamogawensis</name>
    <dbReference type="NCBI Taxonomy" id="373891"/>
    <lineage>
        <taxon>Bacteria</taxon>
        <taxon>Pseudomonadati</taxon>
        <taxon>Bacteroidota</taxon>
        <taxon>Cytophagia</taxon>
        <taxon>Cytophagales</taxon>
        <taxon>Flammeovirgaceae</taxon>
        <taxon>Flammeovirga</taxon>
    </lineage>
</organism>
<dbReference type="SUPFAM" id="SSF49785">
    <property type="entry name" value="Galactose-binding domain-like"/>
    <property type="match status" value="1"/>
</dbReference>
<dbReference type="Pfam" id="PF02836">
    <property type="entry name" value="Glyco_hydro_2_C"/>
    <property type="match status" value="1"/>
</dbReference>
<comment type="similarity">
    <text evidence="1">Belongs to the glycosyl hydrolase 2 family.</text>
</comment>
<dbReference type="EMBL" id="CP076129">
    <property type="protein sequence ID" value="QWG09357.1"/>
    <property type="molecule type" value="Genomic_DNA"/>
</dbReference>
<proteinExistence type="inferred from homology"/>
<dbReference type="InterPro" id="IPR051913">
    <property type="entry name" value="GH2_Domain-Containing"/>
</dbReference>
<keyword evidence="3" id="KW-0326">Glycosidase</keyword>
<keyword evidence="2" id="KW-0378">Hydrolase</keyword>
<evidence type="ECO:0000313" key="8">
    <source>
        <dbReference type="Proteomes" id="UP000682802"/>
    </source>
</evidence>
<dbReference type="Gene3D" id="2.60.120.260">
    <property type="entry name" value="Galactose-binding domain-like"/>
    <property type="match status" value="1"/>
</dbReference>
<sequence length="978" mass="110574">MKLHVQKTIGLLISLLCIYQFSYAQNVKELSLNGEWKIIYDDVNEGREKGWIKAENFDKNTAIEKIQVPSCWEEFKQDYEGVAIYKKEFDIPADWKGQNVIINFEAVNYISEVYINDEVVGRHMGGFTPFHFNINKTVKAGEKNTLVVRVVSPVLYSDKVIDGIGPHQTPMWRGALTGGIWQGVSLEAKGAYIVEDVFIETDYKQGAAMFHLDVENTATQLQDAEVVVNVLDKDKKVVATKSEHLKLTPGANKYDWNLAIENAELWGPKNPYLYTAQVMVKKGEEISDEFSTRFGIRSFTIKDKKYYLNGEEFFLKGAFFEGLYPTKLAFPDSEEMARKEIQLALDAGFNMIRPWRKPPPKMWLDLCDEMGVLTVGSLAIECMHRPIASPLLPEMVKTEVRESILRDRNRTCVIQWELFNELWQPVLIQMLHPMALLARDLDPTRLILDESGGFANGANIYNPNEKVAVKFSDVHTYPGWRYDDNAFQKMTQISWTKEEKKKAGYPKLRSPGKKNQPGAMVFISEIGYGSIPDLEANNKEFKEKGNPLAPMYREHARLEEDFNSTLDASGMRSVFPTLHSLVEAQQNYHGKLNKRMLEASRSNPLTAGYCIHALSDGDWIIGGGIIDLWRNPKGNVYEGTKKSNQPQLIVTRLKKRNLKTGEQPQLSVLGINEFDEENVKVELTIKDTKGKKVFNETVKATLKHGVSDLYTQKLSIGELNGNYTLYSVMKNKKGKIINTNEETFDVFNEDALKIPTQKVALLESDKTLANYFTSKGIQFEKFTGKQQKGQLLIVGKLGMDDAFKAEVAKAKEFASKGGTVFFTDVKGKKVNEKLKREIAQSLQKEEAFPYNATLIMANGLWHNAAPIVTDHPVFAGLPSNQFMADAYYKVGTTTAMVAPEGKNIVGVVTHDRFPDQDHMQRNYIGVGKVYFASEMVEMKRGKGTCIYSTLSFKKAISFDPVAQKIMNNIIAHYSKTVQ</sequence>
<dbReference type="InterPro" id="IPR013783">
    <property type="entry name" value="Ig-like_fold"/>
</dbReference>
<reference evidence="7 8" key="1">
    <citation type="submission" date="2021-05" db="EMBL/GenBank/DDBJ databases">
        <title>Comparative genomic studies on the polysaccharide-degrading batcterial strains of the Flammeovirga genus.</title>
        <authorList>
            <person name="Zewei F."/>
            <person name="Zheng Z."/>
            <person name="Yu L."/>
            <person name="Ruyue G."/>
            <person name="Yanhong M."/>
            <person name="Yuanyuan C."/>
            <person name="Jingyan G."/>
            <person name="Wenjun H."/>
        </authorList>
    </citation>
    <scope>NUCLEOTIDE SEQUENCE [LARGE SCALE GENOMIC DNA]</scope>
    <source>
        <strain evidence="7 8">YS10</strain>
    </source>
</reference>
<dbReference type="Pfam" id="PF02837">
    <property type="entry name" value="Glyco_hydro_2_N"/>
    <property type="match status" value="1"/>
</dbReference>
<evidence type="ECO:0000259" key="4">
    <source>
        <dbReference type="Pfam" id="PF00703"/>
    </source>
</evidence>
<dbReference type="Gene3D" id="3.20.20.80">
    <property type="entry name" value="Glycosidases"/>
    <property type="match status" value="1"/>
</dbReference>
<evidence type="ECO:0000256" key="3">
    <source>
        <dbReference type="ARBA" id="ARBA00023295"/>
    </source>
</evidence>
<feature type="domain" description="Glycoside hydrolase family 2 immunoglobulin-like beta-sandwich" evidence="4">
    <location>
        <begin position="192"/>
        <end position="297"/>
    </location>
</feature>
<evidence type="ECO:0000313" key="7">
    <source>
        <dbReference type="EMBL" id="QWG09357.1"/>
    </source>
</evidence>
<evidence type="ECO:0000256" key="2">
    <source>
        <dbReference type="ARBA" id="ARBA00022801"/>
    </source>
</evidence>
<dbReference type="SUPFAM" id="SSF51445">
    <property type="entry name" value="(Trans)glycosidases"/>
    <property type="match status" value="1"/>
</dbReference>
<dbReference type="PANTHER" id="PTHR42732">
    <property type="entry name" value="BETA-GALACTOSIDASE"/>
    <property type="match status" value="1"/>
</dbReference>
<dbReference type="Proteomes" id="UP000682802">
    <property type="component" value="Chromosome 2"/>
</dbReference>
<evidence type="ECO:0000259" key="6">
    <source>
        <dbReference type="Pfam" id="PF02837"/>
    </source>
</evidence>
<dbReference type="SUPFAM" id="SSF49303">
    <property type="entry name" value="beta-Galactosidase/glucuronidase domain"/>
    <property type="match status" value="1"/>
</dbReference>
<evidence type="ECO:0000256" key="1">
    <source>
        <dbReference type="ARBA" id="ARBA00007401"/>
    </source>
</evidence>
<keyword evidence="8" id="KW-1185">Reference proteome</keyword>
<dbReference type="Pfam" id="PF00703">
    <property type="entry name" value="Glyco_hydro_2"/>
    <property type="match status" value="1"/>
</dbReference>
<gene>
    <name evidence="7" type="ORF">KM029_22385</name>
</gene>
<feature type="domain" description="Glycosyl hydrolases family 2 sugar binding" evidence="6">
    <location>
        <begin position="31"/>
        <end position="186"/>
    </location>
</feature>
<dbReference type="Gene3D" id="2.60.40.10">
    <property type="entry name" value="Immunoglobulins"/>
    <property type="match status" value="1"/>
</dbReference>
<dbReference type="InterPro" id="IPR017853">
    <property type="entry name" value="GH"/>
</dbReference>
<dbReference type="InterPro" id="IPR036156">
    <property type="entry name" value="Beta-gal/glucu_dom_sf"/>
</dbReference>
<dbReference type="InterPro" id="IPR006103">
    <property type="entry name" value="Glyco_hydro_2_cat"/>
</dbReference>